<dbReference type="Gene3D" id="3.40.50.740">
    <property type="match status" value="1"/>
</dbReference>
<organism evidence="13 14">
    <name type="scientific">Streptomyces thermocarboxydovorans</name>
    <dbReference type="NCBI Taxonomy" id="59298"/>
    <lineage>
        <taxon>Bacteria</taxon>
        <taxon>Bacillati</taxon>
        <taxon>Actinomycetota</taxon>
        <taxon>Actinomycetes</taxon>
        <taxon>Kitasatosporales</taxon>
        <taxon>Streptomycetaceae</taxon>
        <taxon>Streptomyces</taxon>
    </lineage>
</organism>
<evidence type="ECO:0000256" key="2">
    <source>
        <dbReference type="ARBA" id="ARBA00001966"/>
    </source>
</evidence>
<evidence type="ECO:0000256" key="9">
    <source>
        <dbReference type="ARBA" id="ARBA00023014"/>
    </source>
</evidence>
<dbReference type="EMBL" id="BAAAGU010000017">
    <property type="protein sequence ID" value="GAA0643638.1"/>
    <property type="molecule type" value="Genomic_DNA"/>
</dbReference>
<dbReference type="InterPro" id="IPR009010">
    <property type="entry name" value="Asp_de-COase-like_dom_sf"/>
</dbReference>
<feature type="region of interest" description="Disordered" evidence="10">
    <location>
        <begin position="1"/>
        <end position="22"/>
    </location>
</feature>
<reference evidence="14" key="1">
    <citation type="journal article" date="2019" name="Int. J. Syst. Evol. Microbiol.">
        <title>The Global Catalogue of Microorganisms (GCM) 10K type strain sequencing project: providing services to taxonomists for standard genome sequencing and annotation.</title>
        <authorList>
            <consortium name="The Broad Institute Genomics Platform"/>
            <consortium name="The Broad Institute Genome Sequencing Center for Infectious Disease"/>
            <person name="Wu L."/>
            <person name="Ma J."/>
        </authorList>
    </citation>
    <scope>NUCLEOTIDE SEQUENCE [LARGE SCALE GENOMIC DNA]</scope>
    <source>
        <strain evidence="14">JCM 10367</strain>
    </source>
</reference>
<protein>
    <submittedName>
        <fullName evidence="13">FdhF/YdeP family oxidoreductase</fullName>
    </submittedName>
</protein>
<evidence type="ECO:0000256" key="5">
    <source>
        <dbReference type="ARBA" id="ARBA00022505"/>
    </source>
</evidence>
<evidence type="ECO:0000256" key="10">
    <source>
        <dbReference type="SAM" id="MobiDB-lite"/>
    </source>
</evidence>
<accession>A0ABP3SJH9</accession>
<feature type="domain" description="Molybdopterin dinucleotide-binding" evidence="12">
    <location>
        <begin position="642"/>
        <end position="749"/>
    </location>
</feature>
<evidence type="ECO:0000259" key="12">
    <source>
        <dbReference type="Pfam" id="PF01568"/>
    </source>
</evidence>
<dbReference type="InterPro" id="IPR006656">
    <property type="entry name" value="Mopterin_OxRdtase"/>
</dbReference>
<evidence type="ECO:0000313" key="13">
    <source>
        <dbReference type="EMBL" id="GAA0643638.1"/>
    </source>
</evidence>
<dbReference type="InterPro" id="IPR006657">
    <property type="entry name" value="MoPterin_dinucl-bd_dom"/>
</dbReference>
<sequence length="759" mass="83161">MAAKPPKADPVQDAPQVAEPKHAAAGLTAIRHTLRAAQRQMGVRRTALTLLSVNQRSGFDCPGCAWPEPDRPHRAEFCENGAKAVAEEATLRRVTPEFFAEHPVAELAGRSGYWLGQQGRLTHPMYLPEGGTHYEPVTWERAFDIVAEEIAALGSPDEAVFYTSGRTSNEAAFLYQLFARELGTNNLPDCSNLCHESSGSALTETLGVGKGSVLLDDLYKADLIIVAGQNPGTNHPRMLTALEKAKANGARIISVNPLPEAGLERFKNPQTLKGLTAGAALTDLFLQIRIGGDQALFRLLNKLILQTEGAVDEEFVREHTHGFEEFAEAARAADWDETLAATGLTREDIERCLRMVLDSKRTIVCWAMGLTQHKHAVPTIKEIVNFLLLRGNIGRPGAGVCPVRGHSNVQGDRTMGIFERPSPAFLDALEKEFGFAPPRRHGYDVVRAIRALRDGEAKVFFAMGGNFVSASPDTEVTEAAMRRARLTVHVSTKLNRSHTVTGARALILPTLGRTERDVQAGGEQFVTVEDSMGMVHASRGRLEPASPWLLSEPAIVCRLARRVLGADSKVPWEEFERDYGAIRDRIARVVPGFEDFNAKVARPGGFALPHAPRDERRFPTATGKANFTAAPVEYPRVPEGRLLLQTLRSHDQYNTTIYGLDDRYRGISNGRRVVLVNPEDARELRVADGSYVDLVSEWKDGVERRAPGFRVVHYPTARGCAAAYYPETNVLVPLDATADVSNTPASKSVVVRLEQSAAD</sequence>
<evidence type="ECO:0000256" key="6">
    <source>
        <dbReference type="ARBA" id="ARBA00022723"/>
    </source>
</evidence>
<dbReference type="Gene3D" id="3.40.228.10">
    <property type="entry name" value="Dimethylsulfoxide Reductase, domain 2"/>
    <property type="match status" value="1"/>
</dbReference>
<dbReference type="Pfam" id="PF00384">
    <property type="entry name" value="Molybdopterin"/>
    <property type="match status" value="1"/>
</dbReference>
<dbReference type="PANTHER" id="PTHR43105">
    <property type="entry name" value="RESPIRATORY NITRATE REDUCTASE"/>
    <property type="match status" value="1"/>
</dbReference>
<dbReference type="RefSeq" id="WP_343999718.1">
    <property type="nucleotide sequence ID" value="NZ_BAAAGU010000017.1"/>
</dbReference>
<comment type="caution">
    <text evidence="13">The sequence shown here is derived from an EMBL/GenBank/DDBJ whole genome shotgun (WGS) entry which is preliminary data.</text>
</comment>
<dbReference type="InterPro" id="IPR050123">
    <property type="entry name" value="Prok_molybdopt-oxidoreductase"/>
</dbReference>
<gene>
    <name evidence="13" type="ORF">GCM10009535_21290</name>
</gene>
<comment type="cofactor">
    <cofactor evidence="2">
        <name>[4Fe-4S] cluster</name>
        <dbReference type="ChEBI" id="CHEBI:49883"/>
    </cofactor>
</comment>
<feature type="domain" description="Molybdopterin oxidoreductase" evidence="11">
    <location>
        <begin position="120"/>
        <end position="515"/>
    </location>
</feature>
<evidence type="ECO:0000256" key="1">
    <source>
        <dbReference type="ARBA" id="ARBA00001942"/>
    </source>
</evidence>
<dbReference type="NCBIfam" id="TIGR01701">
    <property type="entry name" value="Fdhalpha-like"/>
    <property type="match status" value="1"/>
</dbReference>
<evidence type="ECO:0000256" key="4">
    <source>
        <dbReference type="ARBA" id="ARBA00022485"/>
    </source>
</evidence>
<dbReference type="InterPro" id="IPR037951">
    <property type="entry name" value="MopB_CT_YdeP"/>
</dbReference>
<dbReference type="SUPFAM" id="SSF53706">
    <property type="entry name" value="Formate dehydrogenase/DMSO reductase, domains 1-3"/>
    <property type="match status" value="1"/>
</dbReference>
<dbReference type="PANTHER" id="PTHR43105:SF4">
    <property type="entry name" value="PROTEIN YDEP"/>
    <property type="match status" value="1"/>
</dbReference>
<keyword evidence="8" id="KW-0408">Iron</keyword>
<evidence type="ECO:0000256" key="3">
    <source>
        <dbReference type="ARBA" id="ARBA00010312"/>
    </source>
</evidence>
<keyword evidence="7" id="KW-0560">Oxidoreductase</keyword>
<evidence type="ECO:0000256" key="8">
    <source>
        <dbReference type="ARBA" id="ARBA00023004"/>
    </source>
</evidence>
<evidence type="ECO:0000259" key="11">
    <source>
        <dbReference type="Pfam" id="PF00384"/>
    </source>
</evidence>
<keyword evidence="5" id="KW-0500">Molybdenum</keyword>
<keyword evidence="4" id="KW-0004">4Fe-4S</keyword>
<dbReference type="SUPFAM" id="SSF50692">
    <property type="entry name" value="ADC-like"/>
    <property type="match status" value="1"/>
</dbReference>
<name>A0ABP3SJH9_9ACTN</name>
<dbReference type="Proteomes" id="UP001500724">
    <property type="component" value="Unassembled WGS sequence"/>
</dbReference>
<dbReference type="PIRSF" id="PIRSF000144">
    <property type="entry name" value="CbbBc"/>
    <property type="match status" value="1"/>
</dbReference>
<evidence type="ECO:0000256" key="7">
    <source>
        <dbReference type="ARBA" id="ARBA00023002"/>
    </source>
</evidence>
<keyword evidence="6" id="KW-0479">Metal-binding</keyword>
<dbReference type="InterPro" id="IPR010046">
    <property type="entry name" value="Mopterin_OxRdtse_a_bac"/>
</dbReference>
<dbReference type="Pfam" id="PF01568">
    <property type="entry name" value="Molydop_binding"/>
    <property type="match status" value="1"/>
</dbReference>
<proteinExistence type="inferred from homology"/>
<comment type="cofactor">
    <cofactor evidence="1">
        <name>Mo-bis(molybdopterin guanine dinucleotide)</name>
        <dbReference type="ChEBI" id="CHEBI:60539"/>
    </cofactor>
</comment>
<comment type="similarity">
    <text evidence="3">Belongs to the prokaryotic molybdopterin-containing oxidoreductase family.</text>
</comment>
<keyword evidence="14" id="KW-1185">Reference proteome</keyword>
<keyword evidence="9" id="KW-0411">Iron-sulfur</keyword>
<dbReference type="CDD" id="cd02767">
    <property type="entry name" value="MopB_ydeP"/>
    <property type="match status" value="1"/>
</dbReference>
<dbReference type="InterPro" id="IPR041953">
    <property type="entry name" value="YdeP_MopB"/>
</dbReference>
<dbReference type="CDD" id="cd02787">
    <property type="entry name" value="MopB_CT_ydeP"/>
    <property type="match status" value="1"/>
</dbReference>
<evidence type="ECO:0000313" key="14">
    <source>
        <dbReference type="Proteomes" id="UP001500724"/>
    </source>
</evidence>